<dbReference type="EMBL" id="FMWG01000004">
    <property type="protein sequence ID" value="SCZ60600.1"/>
    <property type="molecule type" value="Genomic_DNA"/>
</dbReference>
<name>A0A1G5QGE7_9RHOB</name>
<evidence type="ECO:0000259" key="5">
    <source>
        <dbReference type="PROSITE" id="PS50931"/>
    </source>
</evidence>
<dbReference type="PANTHER" id="PTHR30537">
    <property type="entry name" value="HTH-TYPE TRANSCRIPTIONAL REGULATOR"/>
    <property type="match status" value="1"/>
</dbReference>
<accession>A0A1G5QGE7</accession>
<keyword evidence="3" id="KW-0238">DNA-binding</keyword>
<dbReference type="GO" id="GO:0006351">
    <property type="term" value="P:DNA-templated transcription"/>
    <property type="evidence" value="ECO:0007669"/>
    <property type="project" value="TreeGrafter"/>
</dbReference>
<dbReference type="InterPro" id="IPR036390">
    <property type="entry name" value="WH_DNA-bd_sf"/>
</dbReference>
<dbReference type="InterPro" id="IPR036388">
    <property type="entry name" value="WH-like_DNA-bd_sf"/>
</dbReference>
<evidence type="ECO:0000313" key="6">
    <source>
        <dbReference type="EMBL" id="SCZ60600.1"/>
    </source>
</evidence>
<dbReference type="Pfam" id="PF03466">
    <property type="entry name" value="LysR_substrate"/>
    <property type="match status" value="1"/>
</dbReference>
<keyword evidence="2" id="KW-0805">Transcription regulation</keyword>
<evidence type="ECO:0000256" key="3">
    <source>
        <dbReference type="ARBA" id="ARBA00023125"/>
    </source>
</evidence>
<dbReference type="SUPFAM" id="SSF53850">
    <property type="entry name" value="Periplasmic binding protein-like II"/>
    <property type="match status" value="1"/>
</dbReference>
<proteinExistence type="inferred from homology"/>
<dbReference type="GO" id="GO:0043565">
    <property type="term" value="F:sequence-specific DNA binding"/>
    <property type="evidence" value="ECO:0007669"/>
    <property type="project" value="TreeGrafter"/>
</dbReference>
<evidence type="ECO:0000256" key="2">
    <source>
        <dbReference type="ARBA" id="ARBA00023015"/>
    </source>
</evidence>
<evidence type="ECO:0000256" key="1">
    <source>
        <dbReference type="ARBA" id="ARBA00009437"/>
    </source>
</evidence>
<organism evidence="6 7">
    <name type="scientific">Epibacterium ulvae</name>
    <dbReference type="NCBI Taxonomy" id="1156985"/>
    <lineage>
        <taxon>Bacteria</taxon>
        <taxon>Pseudomonadati</taxon>
        <taxon>Pseudomonadota</taxon>
        <taxon>Alphaproteobacteria</taxon>
        <taxon>Rhodobacterales</taxon>
        <taxon>Roseobacteraceae</taxon>
        <taxon>Epibacterium</taxon>
    </lineage>
</organism>
<dbReference type="STRING" id="1156985.SAMN04488118_104117"/>
<evidence type="ECO:0000313" key="7">
    <source>
        <dbReference type="Proteomes" id="UP000198767"/>
    </source>
</evidence>
<sequence>MSNRVATLIILEKQEKLALSDGFRYAVFMTTSLRHLNALRAFEAAARYESISKAAAELNVSHSVVSQHIKNLEAWFDTRLFLRTGNRITLSDDGRSLLPRVSAGLQTLKDACADLLRTTQKGTLVVSAEPALAALWLRKHIAAFCDEFPNIDIELRPAWQPPQLGEDHADLILHFETRLPQKGIKKQRLFPIQGYPACAPELAEKLPRRDGRIDWANAPLVHDNGREIWHKWYATHEPESQTWEKGRVYSDLLLAIHAATDAEGIILADDTLCEQAIRNGTLLRLDDRDIHCVWYAIASPKTDQTKPAASTFTEWLLTRHAHLSANAPSALL</sequence>
<protein>
    <submittedName>
        <fullName evidence="6">LysR family transcriptional regulator, glycine cleavage system transcriptional activator</fullName>
    </submittedName>
</protein>
<comment type="similarity">
    <text evidence="1">Belongs to the LysR transcriptional regulatory family.</text>
</comment>
<dbReference type="Proteomes" id="UP000198767">
    <property type="component" value="Unassembled WGS sequence"/>
</dbReference>
<keyword evidence="7" id="KW-1185">Reference proteome</keyword>
<dbReference type="Gene3D" id="3.40.190.10">
    <property type="entry name" value="Periplasmic binding protein-like II"/>
    <property type="match status" value="2"/>
</dbReference>
<evidence type="ECO:0000256" key="4">
    <source>
        <dbReference type="ARBA" id="ARBA00023163"/>
    </source>
</evidence>
<reference evidence="6 7" key="1">
    <citation type="submission" date="2016-10" db="EMBL/GenBank/DDBJ databases">
        <authorList>
            <person name="de Groot N.N."/>
        </authorList>
    </citation>
    <scope>NUCLEOTIDE SEQUENCE [LARGE SCALE GENOMIC DNA]</scope>
    <source>
        <strain evidence="6 7">U95</strain>
    </source>
</reference>
<dbReference type="SUPFAM" id="SSF46785">
    <property type="entry name" value="Winged helix' DNA-binding domain"/>
    <property type="match status" value="1"/>
</dbReference>
<dbReference type="PANTHER" id="PTHR30537:SF74">
    <property type="entry name" value="HTH-TYPE TRANSCRIPTIONAL REGULATOR TRPI"/>
    <property type="match status" value="1"/>
</dbReference>
<dbReference type="Pfam" id="PF00126">
    <property type="entry name" value="HTH_1"/>
    <property type="match status" value="1"/>
</dbReference>
<dbReference type="InterPro" id="IPR058163">
    <property type="entry name" value="LysR-type_TF_proteobact-type"/>
</dbReference>
<keyword evidence="4" id="KW-0804">Transcription</keyword>
<dbReference type="Gene3D" id="1.10.10.10">
    <property type="entry name" value="Winged helix-like DNA-binding domain superfamily/Winged helix DNA-binding domain"/>
    <property type="match status" value="1"/>
</dbReference>
<dbReference type="AlphaFoldDB" id="A0A1G5QGE7"/>
<dbReference type="InterPro" id="IPR000847">
    <property type="entry name" value="LysR_HTH_N"/>
</dbReference>
<feature type="domain" description="HTH lysR-type" evidence="5">
    <location>
        <begin position="36"/>
        <end position="91"/>
    </location>
</feature>
<dbReference type="GO" id="GO:0003700">
    <property type="term" value="F:DNA-binding transcription factor activity"/>
    <property type="evidence" value="ECO:0007669"/>
    <property type="project" value="InterPro"/>
</dbReference>
<gene>
    <name evidence="6" type="ORF">SAMN04488118_104117</name>
</gene>
<dbReference type="InterPro" id="IPR005119">
    <property type="entry name" value="LysR_subst-bd"/>
</dbReference>
<dbReference type="PROSITE" id="PS50931">
    <property type="entry name" value="HTH_LYSR"/>
    <property type="match status" value="1"/>
</dbReference>